<feature type="region of interest" description="Disordered" evidence="1">
    <location>
        <begin position="67"/>
        <end position="147"/>
    </location>
</feature>
<dbReference type="RefSeq" id="WP_280944984.1">
    <property type="nucleotide sequence ID" value="NZ_CP123772.1"/>
</dbReference>
<keyword evidence="2" id="KW-0614">Plasmid</keyword>
<gene>
    <name evidence="2" type="ORF">QCD61_28300</name>
</gene>
<dbReference type="Proteomes" id="UP001227386">
    <property type="component" value="Plasmid unnamed"/>
</dbReference>
<feature type="compositionally biased region" description="Basic and acidic residues" evidence="1">
    <location>
        <begin position="135"/>
        <end position="147"/>
    </location>
</feature>
<proteinExistence type="predicted"/>
<name>A0ABY8PMQ7_9PSED</name>
<geneLocation type="plasmid" evidence="2 3">
    <name>unnamed</name>
</geneLocation>
<protein>
    <submittedName>
        <fullName evidence="2">TraK family protein</fullName>
    </submittedName>
</protein>
<evidence type="ECO:0000313" key="3">
    <source>
        <dbReference type="Proteomes" id="UP001227386"/>
    </source>
</evidence>
<evidence type="ECO:0000256" key="1">
    <source>
        <dbReference type="SAM" id="MobiDB-lite"/>
    </source>
</evidence>
<organism evidence="2 3">
    <name type="scientific">Pseudomonas viciae</name>
    <dbReference type="NCBI Taxonomy" id="2505979"/>
    <lineage>
        <taxon>Bacteria</taxon>
        <taxon>Pseudomonadati</taxon>
        <taxon>Pseudomonadota</taxon>
        <taxon>Gammaproteobacteria</taxon>
        <taxon>Pseudomonadales</taxon>
        <taxon>Pseudomonadaceae</taxon>
        <taxon>Pseudomonas</taxon>
    </lineage>
</organism>
<sequence>MSKKTAQTPEAARRGAGRVAFLAHVEAIRKAVNEGWPATAIYEEHKAKVGITYSQFARYIARYITGADDGKPEASSRKGAVYTEPKEKNKGVVYTTSTGSDNRGAHTSSENTREGRGQGAGGPDRHASQTGLPQFKHDSKADKDSLI</sequence>
<reference evidence="2 3" key="1">
    <citation type="journal article" date="2012" name="Appl. Soil Ecol.">
        <title>Isolation and characterization of new plant growth-promoting bacterial endophytes.</title>
        <authorList>
            <person name="Rashid S."/>
            <person name="Charles T.C."/>
            <person name="Glick B.R."/>
        </authorList>
    </citation>
    <scope>NUCLEOTIDE SEQUENCE [LARGE SCALE GENOMIC DNA]</scope>
    <source>
        <strain evidence="2 3">YsS1</strain>
        <plasmid evidence="2 3">unnamed</plasmid>
    </source>
</reference>
<keyword evidence="3" id="KW-1185">Reference proteome</keyword>
<dbReference type="InterPro" id="IPR035225">
    <property type="entry name" value="DUF5338"/>
</dbReference>
<accession>A0ABY8PMQ7</accession>
<evidence type="ECO:0000313" key="2">
    <source>
        <dbReference type="EMBL" id="WGO96401.1"/>
    </source>
</evidence>
<feature type="compositionally biased region" description="Polar residues" evidence="1">
    <location>
        <begin position="94"/>
        <end position="110"/>
    </location>
</feature>
<dbReference type="EMBL" id="CP123772">
    <property type="protein sequence ID" value="WGO96401.1"/>
    <property type="molecule type" value="Genomic_DNA"/>
</dbReference>
<dbReference type="Pfam" id="PF17273">
    <property type="entry name" value="DUF5338"/>
    <property type="match status" value="1"/>
</dbReference>